<feature type="domain" description="Response regulatory" evidence="8">
    <location>
        <begin position="2"/>
        <end position="116"/>
    </location>
</feature>
<dbReference type="InterPro" id="IPR036388">
    <property type="entry name" value="WH-like_DNA-bd_sf"/>
</dbReference>
<dbReference type="InterPro" id="IPR039420">
    <property type="entry name" value="WalR-like"/>
</dbReference>
<reference evidence="10 11" key="1">
    <citation type="submission" date="2012-06" db="EMBL/GenBank/DDBJ databases">
        <title>Finished chromosome of genome of Crinalium epipsammum PCC 9333.</title>
        <authorList>
            <consortium name="US DOE Joint Genome Institute"/>
            <person name="Gugger M."/>
            <person name="Coursin T."/>
            <person name="Rippka R."/>
            <person name="Tandeau De Marsac N."/>
            <person name="Huntemann M."/>
            <person name="Wei C.-L."/>
            <person name="Han J."/>
            <person name="Detter J.C."/>
            <person name="Han C."/>
            <person name="Tapia R."/>
            <person name="Davenport K."/>
            <person name="Daligault H."/>
            <person name="Erkkila T."/>
            <person name="Gu W."/>
            <person name="Munk A.C.C."/>
            <person name="Teshima H."/>
            <person name="Xu Y."/>
            <person name="Chain P."/>
            <person name="Chen A."/>
            <person name="Krypides N."/>
            <person name="Mavromatis K."/>
            <person name="Markowitz V."/>
            <person name="Szeto E."/>
            <person name="Ivanova N."/>
            <person name="Mikhailova N."/>
            <person name="Ovchinnikova G."/>
            <person name="Pagani I."/>
            <person name="Pati A."/>
            <person name="Goodwin L."/>
            <person name="Peters L."/>
            <person name="Pitluck S."/>
            <person name="Woyke T."/>
            <person name="Kerfeld C."/>
        </authorList>
    </citation>
    <scope>NUCLEOTIDE SEQUENCE [LARGE SCALE GENOMIC DNA]</scope>
    <source>
        <strain evidence="10 11">PCC 9333</strain>
    </source>
</reference>
<dbReference type="Gene3D" id="6.10.250.690">
    <property type="match status" value="1"/>
</dbReference>
<evidence type="ECO:0000256" key="3">
    <source>
        <dbReference type="ARBA" id="ARBA00023015"/>
    </source>
</evidence>
<evidence type="ECO:0000259" key="9">
    <source>
        <dbReference type="PROSITE" id="PS51755"/>
    </source>
</evidence>
<dbReference type="OrthoDB" id="483651at2"/>
<dbReference type="GO" id="GO:0000156">
    <property type="term" value="F:phosphorelay response regulator activity"/>
    <property type="evidence" value="ECO:0007669"/>
    <property type="project" value="TreeGrafter"/>
</dbReference>
<feature type="domain" description="OmpR/PhoB-type" evidence="9">
    <location>
        <begin position="124"/>
        <end position="223"/>
    </location>
</feature>
<dbReference type="STRING" id="1173022.Cri9333_4205"/>
<dbReference type="PANTHER" id="PTHR48111">
    <property type="entry name" value="REGULATOR OF RPOS"/>
    <property type="match status" value="1"/>
</dbReference>
<evidence type="ECO:0000256" key="1">
    <source>
        <dbReference type="ARBA" id="ARBA00022553"/>
    </source>
</evidence>
<organism evidence="10 11">
    <name type="scientific">Crinalium epipsammum PCC 9333</name>
    <dbReference type="NCBI Taxonomy" id="1173022"/>
    <lineage>
        <taxon>Bacteria</taxon>
        <taxon>Bacillati</taxon>
        <taxon>Cyanobacteriota</taxon>
        <taxon>Cyanophyceae</taxon>
        <taxon>Gomontiellales</taxon>
        <taxon>Gomontiellaceae</taxon>
        <taxon>Crinalium</taxon>
    </lineage>
</organism>
<keyword evidence="11" id="KW-1185">Reference proteome</keyword>
<dbReference type="Pfam" id="PF00072">
    <property type="entry name" value="Response_reg"/>
    <property type="match status" value="1"/>
</dbReference>
<dbReference type="GO" id="GO:0005829">
    <property type="term" value="C:cytosol"/>
    <property type="evidence" value="ECO:0007669"/>
    <property type="project" value="TreeGrafter"/>
</dbReference>
<evidence type="ECO:0000313" key="11">
    <source>
        <dbReference type="Proteomes" id="UP000010472"/>
    </source>
</evidence>
<evidence type="ECO:0000313" key="10">
    <source>
        <dbReference type="EMBL" id="AFZ14996.1"/>
    </source>
</evidence>
<keyword evidence="5" id="KW-0804">Transcription</keyword>
<dbReference type="Gene3D" id="1.10.10.10">
    <property type="entry name" value="Winged helix-like DNA-binding domain superfamily/Winged helix DNA-binding domain"/>
    <property type="match status" value="1"/>
</dbReference>
<dbReference type="InterPro" id="IPR001867">
    <property type="entry name" value="OmpR/PhoB-type_DNA-bd"/>
</dbReference>
<dbReference type="SMART" id="SM00862">
    <property type="entry name" value="Trans_reg_C"/>
    <property type="match status" value="1"/>
</dbReference>
<keyword evidence="4 7" id="KW-0238">DNA-binding</keyword>
<protein>
    <submittedName>
        <fullName evidence="10">Two component transcriptional regulator, winged helix family</fullName>
    </submittedName>
</protein>
<dbReference type="HOGENOM" id="CLU_000445_30_1_3"/>
<dbReference type="GO" id="GO:0000976">
    <property type="term" value="F:transcription cis-regulatory region binding"/>
    <property type="evidence" value="ECO:0007669"/>
    <property type="project" value="TreeGrafter"/>
</dbReference>
<dbReference type="PANTHER" id="PTHR48111:SF15">
    <property type="entry name" value="OMPR SUBFAMILY"/>
    <property type="match status" value="1"/>
</dbReference>
<dbReference type="SUPFAM" id="SSF46894">
    <property type="entry name" value="C-terminal effector domain of the bipartite response regulators"/>
    <property type="match status" value="1"/>
</dbReference>
<evidence type="ECO:0000256" key="7">
    <source>
        <dbReference type="PROSITE-ProRule" id="PRU01091"/>
    </source>
</evidence>
<proteinExistence type="predicted"/>
<feature type="modified residue" description="4-aspartylphosphate" evidence="6">
    <location>
        <position position="51"/>
    </location>
</feature>
<evidence type="ECO:0000256" key="5">
    <source>
        <dbReference type="ARBA" id="ARBA00023163"/>
    </source>
</evidence>
<dbReference type="Pfam" id="PF00486">
    <property type="entry name" value="Trans_reg_C"/>
    <property type="match status" value="1"/>
</dbReference>
<dbReference type="GO" id="GO:0006355">
    <property type="term" value="P:regulation of DNA-templated transcription"/>
    <property type="evidence" value="ECO:0007669"/>
    <property type="project" value="InterPro"/>
</dbReference>
<dbReference type="InterPro" id="IPR011006">
    <property type="entry name" value="CheY-like_superfamily"/>
</dbReference>
<evidence type="ECO:0000256" key="4">
    <source>
        <dbReference type="ARBA" id="ARBA00023125"/>
    </source>
</evidence>
<dbReference type="PROSITE" id="PS50110">
    <property type="entry name" value="RESPONSE_REGULATORY"/>
    <property type="match status" value="1"/>
</dbReference>
<dbReference type="InterPro" id="IPR016032">
    <property type="entry name" value="Sig_transdc_resp-reg_C-effctor"/>
</dbReference>
<dbReference type="EMBL" id="CP003620">
    <property type="protein sequence ID" value="AFZ14996.1"/>
    <property type="molecule type" value="Genomic_DNA"/>
</dbReference>
<dbReference type="AlphaFoldDB" id="K9W458"/>
<dbReference type="SUPFAM" id="SSF52172">
    <property type="entry name" value="CheY-like"/>
    <property type="match status" value="1"/>
</dbReference>
<dbReference type="KEGG" id="cep:Cri9333_4205"/>
<dbReference type="RefSeq" id="WP_015205091.1">
    <property type="nucleotide sequence ID" value="NC_019753.1"/>
</dbReference>
<dbReference type="GO" id="GO:0032993">
    <property type="term" value="C:protein-DNA complex"/>
    <property type="evidence" value="ECO:0007669"/>
    <property type="project" value="TreeGrafter"/>
</dbReference>
<gene>
    <name evidence="10" type="ORF">Cri9333_4205</name>
</gene>
<keyword evidence="1 6" id="KW-0597">Phosphoprotein</keyword>
<dbReference type="CDD" id="cd00383">
    <property type="entry name" value="trans_reg_C"/>
    <property type="match status" value="1"/>
</dbReference>
<evidence type="ECO:0000259" key="8">
    <source>
        <dbReference type="PROSITE" id="PS50110"/>
    </source>
</evidence>
<dbReference type="PROSITE" id="PS51755">
    <property type="entry name" value="OMPR_PHOB"/>
    <property type="match status" value="1"/>
</dbReference>
<accession>K9W458</accession>
<keyword evidence="2" id="KW-0902">Two-component regulatory system</keyword>
<dbReference type="SMART" id="SM00448">
    <property type="entry name" value="REC"/>
    <property type="match status" value="1"/>
</dbReference>
<dbReference type="eggNOG" id="COG0745">
    <property type="taxonomic scope" value="Bacteria"/>
</dbReference>
<keyword evidence="3" id="KW-0805">Transcription regulation</keyword>
<dbReference type="Proteomes" id="UP000010472">
    <property type="component" value="Chromosome"/>
</dbReference>
<evidence type="ECO:0000256" key="2">
    <source>
        <dbReference type="ARBA" id="ARBA00023012"/>
    </source>
</evidence>
<dbReference type="Gene3D" id="3.40.50.2300">
    <property type="match status" value="1"/>
</dbReference>
<dbReference type="FunFam" id="3.40.50.2300:FF:000002">
    <property type="entry name" value="DNA-binding response regulator PhoP"/>
    <property type="match status" value="1"/>
</dbReference>
<feature type="DNA-binding region" description="OmpR/PhoB-type" evidence="7">
    <location>
        <begin position="124"/>
        <end position="223"/>
    </location>
</feature>
<name>K9W458_9CYAN</name>
<evidence type="ECO:0000256" key="6">
    <source>
        <dbReference type="PROSITE-ProRule" id="PRU00169"/>
    </source>
</evidence>
<dbReference type="InterPro" id="IPR001789">
    <property type="entry name" value="Sig_transdc_resp-reg_receiver"/>
</dbReference>
<sequence>MKILIVEDDSSLSEALAAALSDQLYVVDVVANAEDAWLQSKTFNYDLILLDVMLPMLDGISFSKQLRTHGNATPILMLTARDGITNKVAGLDAGADDYLIKPVDLAELLARIRALLRRGSVNLLPILEWGKLRLNPITHELTYNNFPVNLTAKEFSLVELFMRQPLRVFTHRFILENLWQSEEPPGENTIKVHIKSIRDKFKKVLAPSDLIETIYGVGYRLNPLAEKN</sequence>